<dbReference type="Gene3D" id="1.10.1170.10">
    <property type="entry name" value="Inhibitor Of Apoptosis Protein (2mihbC-IAP-1), Chain A"/>
    <property type="match status" value="1"/>
</dbReference>
<dbReference type="InterPro" id="IPR013083">
    <property type="entry name" value="Znf_RING/FYVE/PHD"/>
</dbReference>
<name>A0A817VU08_9BILA</name>
<dbReference type="PANTHER" id="PTHR10044">
    <property type="entry name" value="INHIBITOR OF APOPTOSIS"/>
    <property type="match status" value="1"/>
</dbReference>
<dbReference type="Pfam" id="PF13920">
    <property type="entry name" value="zf-C3HC4_3"/>
    <property type="match status" value="1"/>
</dbReference>
<protein>
    <recommendedName>
        <fullName evidence="5">RING-type domain-containing protein</fullName>
    </recommendedName>
</protein>
<dbReference type="EMBL" id="CAJNYD010001784">
    <property type="protein sequence ID" value="CAF3364648.1"/>
    <property type="molecule type" value="Genomic_DNA"/>
</dbReference>
<evidence type="ECO:0000256" key="1">
    <source>
        <dbReference type="ARBA" id="ARBA00006672"/>
    </source>
</evidence>
<dbReference type="EMBL" id="CAJNXB010003898">
    <property type="protein sequence ID" value="CAF3345660.1"/>
    <property type="molecule type" value="Genomic_DNA"/>
</dbReference>
<dbReference type="GO" id="GO:0008270">
    <property type="term" value="F:zinc ion binding"/>
    <property type="evidence" value="ECO:0007669"/>
    <property type="project" value="UniProtKB-KW"/>
</dbReference>
<dbReference type="InterPro" id="IPR001841">
    <property type="entry name" value="Znf_RING"/>
</dbReference>
<dbReference type="OrthoDB" id="5855668at2759"/>
<dbReference type="GO" id="GO:0005737">
    <property type="term" value="C:cytoplasm"/>
    <property type="evidence" value="ECO:0007669"/>
    <property type="project" value="TreeGrafter"/>
</dbReference>
<dbReference type="PANTHER" id="PTHR10044:SF179">
    <property type="entry name" value="BACULOVIRAL IAP REPEAT-CONTAINING PROTEIN 5"/>
    <property type="match status" value="1"/>
</dbReference>
<evidence type="ECO:0000259" key="5">
    <source>
        <dbReference type="PROSITE" id="PS50089"/>
    </source>
</evidence>
<dbReference type="PROSITE" id="PS50143">
    <property type="entry name" value="BIR_REPEAT_2"/>
    <property type="match status" value="1"/>
</dbReference>
<evidence type="ECO:0000313" key="8">
    <source>
        <dbReference type="EMBL" id="CAF4240063.1"/>
    </source>
</evidence>
<keyword evidence="3" id="KW-0862">Zinc</keyword>
<evidence type="ECO:0000313" key="6">
    <source>
        <dbReference type="EMBL" id="CAF3345660.1"/>
    </source>
</evidence>
<dbReference type="Proteomes" id="UP000663851">
    <property type="component" value="Unassembled WGS sequence"/>
</dbReference>
<dbReference type="Proteomes" id="UP000663825">
    <property type="component" value="Unassembled WGS sequence"/>
</dbReference>
<keyword evidence="2 4" id="KW-0863">Zinc-finger</keyword>
<evidence type="ECO:0000313" key="9">
    <source>
        <dbReference type="Proteomes" id="UP000663825"/>
    </source>
</evidence>
<feature type="domain" description="RING-type" evidence="5">
    <location>
        <begin position="314"/>
        <end position="349"/>
    </location>
</feature>
<organism evidence="6 9">
    <name type="scientific">Rotaria socialis</name>
    <dbReference type="NCBI Taxonomy" id="392032"/>
    <lineage>
        <taxon>Eukaryota</taxon>
        <taxon>Metazoa</taxon>
        <taxon>Spiralia</taxon>
        <taxon>Gnathifera</taxon>
        <taxon>Rotifera</taxon>
        <taxon>Eurotatoria</taxon>
        <taxon>Bdelloidea</taxon>
        <taxon>Philodinida</taxon>
        <taxon>Philodinidae</taxon>
        <taxon>Rotaria</taxon>
    </lineage>
</organism>
<dbReference type="CDD" id="cd00022">
    <property type="entry name" value="BIR"/>
    <property type="match status" value="1"/>
</dbReference>
<keyword evidence="2 4" id="KW-0479">Metal-binding</keyword>
<reference evidence="6" key="1">
    <citation type="submission" date="2021-02" db="EMBL/GenBank/DDBJ databases">
        <authorList>
            <person name="Nowell W R."/>
        </authorList>
    </citation>
    <scope>NUCLEOTIDE SEQUENCE</scope>
</reference>
<dbReference type="PROSITE" id="PS50089">
    <property type="entry name" value="ZF_RING_2"/>
    <property type="match status" value="1"/>
</dbReference>
<comment type="similarity">
    <text evidence="1">Belongs to the IAP family.</text>
</comment>
<dbReference type="InterPro" id="IPR001370">
    <property type="entry name" value="BIR_rpt"/>
</dbReference>
<dbReference type="EMBL" id="CAJOBO010000523">
    <property type="protein sequence ID" value="CAF4240063.1"/>
    <property type="molecule type" value="Genomic_DNA"/>
</dbReference>
<dbReference type="SUPFAM" id="SSF57924">
    <property type="entry name" value="Inhibitor of apoptosis (IAP) repeat"/>
    <property type="match status" value="1"/>
</dbReference>
<dbReference type="Gene3D" id="3.30.40.10">
    <property type="entry name" value="Zinc/RING finger domain, C3HC4 (zinc finger)"/>
    <property type="match status" value="1"/>
</dbReference>
<accession>A0A817VU08</accession>
<dbReference type="AlphaFoldDB" id="A0A817VU08"/>
<comment type="caution">
    <text evidence="6">The sequence shown here is derived from an EMBL/GenBank/DDBJ whole genome shotgun (WGS) entry which is preliminary data.</text>
</comment>
<evidence type="ECO:0000313" key="7">
    <source>
        <dbReference type="EMBL" id="CAF3364648.1"/>
    </source>
</evidence>
<dbReference type="GO" id="GO:0031398">
    <property type="term" value="P:positive regulation of protein ubiquitination"/>
    <property type="evidence" value="ECO:0007669"/>
    <property type="project" value="TreeGrafter"/>
</dbReference>
<gene>
    <name evidence="8" type="ORF">HFQ381_LOCUS9785</name>
    <name evidence="7" type="ORF">LUA448_LOCUS14280</name>
    <name evidence="6" type="ORF">TIS948_LOCUS22792</name>
</gene>
<dbReference type="InterPro" id="IPR050784">
    <property type="entry name" value="IAP"/>
</dbReference>
<evidence type="ECO:0000256" key="3">
    <source>
        <dbReference type="ARBA" id="ARBA00022833"/>
    </source>
</evidence>
<sequence>MMLNKTISNLDEQEQPFKRHKNENFNGRSHLNTFAEVEILKQVRSRTFSHWSHQNLLSREKMIRAGFFYCNVADRVICLYCNLIAQQWNPDEDDPWELHKSLSTKCFYVIRMLSCCETASILIATEQTQVNNTTNSANSTRKKLQISDESTLSRLVAARLDLPVSHRLLNKNFKLSIIKRCWEDQLRLKQDDFESDTDLLIACIILQKKIDHINGKKENIIVPSVRMRQIHYPNQGDAGCTSSSFSSPVILPMTAQSNVSHLEMTALSKPSSTVSNSKILGIRSAETMIATDSVPMIPPIKLIDTNTMTLTNLCLLCRNIEKRLACIPCGHFVTCVPCSRTLRSCPKCRYEIQAFVRVFI</sequence>
<dbReference type="Proteomes" id="UP000663833">
    <property type="component" value="Unassembled WGS sequence"/>
</dbReference>
<dbReference type="GO" id="GO:0051726">
    <property type="term" value="P:regulation of cell cycle"/>
    <property type="evidence" value="ECO:0007669"/>
    <property type="project" value="TreeGrafter"/>
</dbReference>
<dbReference type="SMART" id="SM00238">
    <property type="entry name" value="BIR"/>
    <property type="match status" value="1"/>
</dbReference>
<proteinExistence type="inferred from homology"/>
<evidence type="ECO:0000256" key="2">
    <source>
        <dbReference type="ARBA" id="ARBA00022771"/>
    </source>
</evidence>
<dbReference type="GO" id="GO:0061630">
    <property type="term" value="F:ubiquitin protein ligase activity"/>
    <property type="evidence" value="ECO:0007669"/>
    <property type="project" value="TreeGrafter"/>
</dbReference>
<dbReference type="Pfam" id="PF00653">
    <property type="entry name" value="BIR"/>
    <property type="match status" value="1"/>
</dbReference>
<dbReference type="GO" id="GO:0043027">
    <property type="term" value="F:cysteine-type endopeptidase inhibitor activity involved in apoptotic process"/>
    <property type="evidence" value="ECO:0007669"/>
    <property type="project" value="TreeGrafter"/>
</dbReference>
<dbReference type="GO" id="GO:0005634">
    <property type="term" value="C:nucleus"/>
    <property type="evidence" value="ECO:0007669"/>
    <property type="project" value="TreeGrafter"/>
</dbReference>
<dbReference type="GO" id="GO:0043066">
    <property type="term" value="P:negative regulation of apoptotic process"/>
    <property type="evidence" value="ECO:0007669"/>
    <property type="project" value="TreeGrafter"/>
</dbReference>
<evidence type="ECO:0000256" key="4">
    <source>
        <dbReference type="PROSITE-ProRule" id="PRU00175"/>
    </source>
</evidence>